<feature type="domain" description="C2H2-type" evidence="24">
    <location>
        <begin position="417"/>
        <end position="444"/>
    </location>
</feature>
<keyword evidence="4 22" id="KW-0813">Transport</keyword>
<evidence type="ECO:0000256" key="12">
    <source>
        <dbReference type="ARBA" id="ARBA00022949"/>
    </source>
</evidence>
<dbReference type="PRINTS" id="PR01262">
    <property type="entry name" value="INNEXIN"/>
</dbReference>
<evidence type="ECO:0000256" key="7">
    <source>
        <dbReference type="ARBA" id="ARBA00022723"/>
    </source>
</evidence>
<keyword evidence="10" id="KW-0862">Zinc</keyword>
<dbReference type="Pfam" id="PF00096">
    <property type="entry name" value="zf-C2H2"/>
    <property type="match status" value="5"/>
</dbReference>
<dbReference type="GO" id="GO:0000122">
    <property type="term" value="P:negative regulation of transcription by RNA polymerase II"/>
    <property type="evidence" value="ECO:0007669"/>
    <property type="project" value="UniProtKB-ARBA"/>
</dbReference>
<evidence type="ECO:0000256" key="10">
    <source>
        <dbReference type="ARBA" id="ARBA00022833"/>
    </source>
</evidence>
<dbReference type="Proteomes" id="UP000887566">
    <property type="component" value="Unplaced"/>
</dbReference>
<evidence type="ECO:0000256" key="20">
    <source>
        <dbReference type="ARBA" id="ARBA00038474"/>
    </source>
</evidence>
<evidence type="ECO:0000256" key="23">
    <source>
        <dbReference type="SAM" id="MobiDB-lite"/>
    </source>
</evidence>
<dbReference type="GO" id="GO:0061061">
    <property type="term" value="P:muscle structure development"/>
    <property type="evidence" value="ECO:0007669"/>
    <property type="project" value="UniProtKB-ARBA"/>
</dbReference>
<sequence>MIGPNEAARGHGTEKMSVEKAQSFWALPRLPPDRRRTRRTVGGHVVSDAEQLQRPLDCHVCGHCSSEFFDVADFITHKKLCQFAPVLLNGNEKPTTPPPSDSEGAPIDLSKKNSSASDQINMLRLETAFDSLRHQQMLQRLYSQVTSNGDDQAANTSYLLSPPSSNEANADKVHQCQAIGCQQTCASKGALLWHTVRRHSDQKLLQCDHCEQRFADSIQVQRHKNSCQRPSRPVTRSAVSSPELDESRQSVPASFHQDFCVLNKCVADQEEARTPAAWSTTPPSSVATPALSSLAFLAGGLMKEAPLDLTLAAASAAATSFPSFMTQMPSFVSASGAATSPSNEQSGSYPTLLTNDDDWESLMEVSNTDEAEKIRQLVGDKALPTTDPNQCLLCRRILSCKSALQMHYRTHTGERPFKCKICQRAFTTKGNLKTHMGVHRAKHPFRSGTTAIQHQCPICQKRFFTASLLQQHISQHTDQLTKNGVAHAVVVGNLSNSSSSSSRPGSIATENARHDGRTREILSDSSPQPLLPTLPLPARSVAAATTSLSPGVSNRMHSVIGTNEGVGPLPGFPFPPFFPGISGMPPNFGIPSSQQQQLAPLLPTSTTCNICFKIFACNSALEIHYRSHTKDRPFKCDDCGRGFSTKGNMKQHALTHKIRDMSSSGVEDSDKETNNNSMSSLGAMKVERTESVESEDRTKSNLENQAIPRATTFVNQDKPLIPSGEPQKPEPSPLESIQMMWAQTEPPPPRQTPILSKHQCGVCFKHFSSSSALQIHMRTHTGDKPFKCNVCARAFTTRGNLKVHMGTHVWQNPSRRDDYRCERGGDLEETISGGGVAKDSRANLPATSAKRTLVNRTASVSDNSPPVVFVPIAVVQVVLRKKIDARPVGTVRLSAPVIGLLSLRVQGDDDFVDRLNYYYTPIMLAIACVVISAKQYGGTPIECWVNPHSREGMEEYIESYCWIQNTYWVPMYENIPDDHTSRENRQIGYYQWVPFILIAEALMFSFPCIIWRLLNWQSGNNLDPLAQCVG</sequence>
<comment type="function">
    <text evidence="22">Structural component of the gap junctions.</text>
</comment>
<dbReference type="PROSITE" id="PS51013">
    <property type="entry name" value="PANNEXIN"/>
    <property type="match status" value="1"/>
</dbReference>
<accession>A0A914V9D3</accession>
<dbReference type="FunFam" id="3.30.160.60:FF:000446">
    <property type="entry name" value="Zinc finger protein"/>
    <property type="match status" value="1"/>
</dbReference>
<dbReference type="GO" id="GO:0034220">
    <property type="term" value="P:monoatomic ion transmembrane transport"/>
    <property type="evidence" value="ECO:0007669"/>
    <property type="project" value="UniProtKB-KW"/>
</dbReference>
<dbReference type="GO" id="GO:0048699">
    <property type="term" value="P:generation of neurons"/>
    <property type="evidence" value="ECO:0007669"/>
    <property type="project" value="UniProtKB-ARBA"/>
</dbReference>
<keyword evidence="18" id="KW-0539">Nucleus</keyword>
<dbReference type="GO" id="GO:0000981">
    <property type="term" value="F:DNA-binding transcription factor activity, RNA polymerase II-specific"/>
    <property type="evidence" value="ECO:0007669"/>
    <property type="project" value="TreeGrafter"/>
</dbReference>
<feature type="domain" description="C2H2-type" evidence="24">
    <location>
        <begin position="634"/>
        <end position="656"/>
    </location>
</feature>
<feature type="compositionally biased region" description="Basic and acidic residues" evidence="23">
    <location>
        <begin position="685"/>
        <end position="700"/>
    </location>
</feature>
<evidence type="ECO:0000256" key="16">
    <source>
        <dbReference type="ARBA" id="ARBA00023136"/>
    </source>
</evidence>
<keyword evidence="8" id="KW-0677">Repeat</keyword>
<dbReference type="GO" id="GO:0000978">
    <property type="term" value="F:RNA polymerase II cis-regulatory region sequence-specific DNA binding"/>
    <property type="evidence" value="ECO:0007669"/>
    <property type="project" value="TreeGrafter"/>
</dbReference>
<feature type="region of interest" description="Disordered" evidence="23">
    <location>
        <begin position="659"/>
        <end position="700"/>
    </location>
</feature>
<evidence type="ECO:0000313" key="26">
    <source>
        <dbReference type="WBParaSite" id="PSAMB.scaffold1703size28591.g14604.t1"/>
    </source>
</evidence>
<dbReference type="InterPro" id="IPR051565">
    <property type="entry name" value="Sal_C2H2-zinc-finger"/>
</dbReference>
<evidence type="ECO:0000256" key="18">
    <source>
        <dbReference type="ARBA" id="ARBA00023242"/>
    </source>
</evidence>
<keyword evidence="7" id="KW-0479">Metal-binding</keyword>
<evidence type="ECO:0000256" key="11">
    <source>
        <dbReference type="ARBA" id="ARBA00022868"/>
    </source>
</evidence>
<dbReference type="GO" id="GO:0009791">
    <property type="term" value="P:post-embryonic development"/>
    <property type="evidence" value="ECO:0007669"/>
    <property type="project" value="UniProtKB-ARBA"/>
</dbReference>
<dbReference type="GO" id="GO:0005921">
    <property type="term" value="C:gap junction"/>
    <property type="evidence" value="ECO:0007669"/>
    <property type="project" value="UniProtKB-SubCell"/>
</dbReference>
<evidence type="ECO:0000259" key="24">
    <source>
        <dbReference type="PROSITE" id="PS50157"/>
    </source>
</evidence>
<gene>
    <name evidence="22" type="primary">inx</name>
</gene>
<dbReference type="GO" id="GO:0005634">
    <property type="term" value="C:nucleus"/>
    <property type="evidence" value="ECO:0007669"/>
    <property type="project" value="UniProtKB-SubCell"/>
</dbReference>
<dbReference type="GO" id="GO:0048646">
    <property type="term" value="P:anatomical structure formation involved in morphogenesis"/>
    <property type="evidence" value="ECO:0007669"/>
    <property type="project" value="UniProtKB-ARBA"/>
</dbReference>
<evidence type="ECO:0000256" key="15">
    <source>
        <dbReference type="ARBA" id="ARBA00023065"/>
    </source>
</evidence>
<feature type="domain" description="C2H2-type" evidence="24">
    <location>
        <begin position="758"/>
        <end position="785"/>
    </location>
</feature>
<feature type="domain" description="C2H2-type" evidence="24">
    <location>
        <begin position="454"/>
        <end position="481"/>
    </location>
</feature>
<evidence type="ECO:0000256" key="21">
    <source>
        <dbReference type="PROSITE-ProRule" id="PRU00042"/>
    </source>
</evidence>
<evidence type="ECO:0000256" key="8">
    <source>
        <dbReference type="ARBA" id="ARBA00022737"/>
    </source>
</evidence>
<dbReference type="FunFam" id="3.30.160.60:FF:000025">
    <property type="entry name" value="Spalt-like transcription factor 1"/>
    <property type="match status" value="1"/>
</dbReference>
<dbReference type="FunFam" id="3.30.160.60:FF:000130">
    <property type="entry name" value="Spalt-like transcription factor 4"/>
    <property type="match status" value="2"/>
</dbReference>
<dbReference type="InterPro" id="IPR013087">
    <property type="entry name" value="Znf_C2H2_type"/>
</dbReference>
<dbReference type="GO" id="GO:0008270">
    <property type="term" value="F:zinc ion binding"/>
    <property type="evidence" value="ECO:0007669"/>
    <property type="project" value="UniProtKB-KW"/>
</dbReference>
<feature type="region of interest" description="Disordered" evidence="23">
    <location>
        <begin position="494"/>
        <end position="534"/>
    </location>
</feature>
<dbReference type="SMART" id="SM00355">
    <property type="entry name" value="ZnF_C2H2"/>
    <property type="match status" value="10"/>
</dbReference>
<keyword evidence="16" id="KW-0472">Membrane</keyword>
<keyword evidence="19 22" id="KW-0407">Ion channel</keyword>
<evidence type="ECO:0000256" key="14">
    <source>
        <dbReference type="ARBA" id="ARBA00023015"/>
    </source>
</evidence>
<evidence type="ECO:0000313" key="25">
    <source>
        <dbReference type="Proteomes" id="UP000887566"/>
    </source>
</evidence>
<keyword evidence="15 22" id="KW-0406">Ion transport</keyword>
<dbReference type="GO" id="GO:0048513">
    <property type="term" value="P:animal organ development"/>
    <property type="evidence" value="ECO:0007669"/>
    <property type="project" value="UniProtKB-ARBA"/>
</dbReference>
<dbReference type="PANTHER" id="PTHR23233">
    <property type="entry name" value="SAL-LIKE PROTEIN"/>
    <property type="match status" value="1"/>
</dbReference>
<feature type="domain" description="C2H2-type" evidence="24">
    <location>
        <begin position="389"/>
        <end position="416"/>
    </location>
</feature>
<name>A0A914V9D3_9BILA</name>
<keyword evidence="17" id="KW-0804">Transcription</keyword>
<dbReference type="FunFam" id="3.30.160.60:FF:002381">
    <property type="entry name" value="Putative spalt protein"/>
    <property type="match status" value="1"/>
</dbReference>
<dbReference type="PROSITE" id="PS00028">
    <property type="entry name" value="ZINC_FINGER_C2H2_1"/>
    <property type="match status" value="8"/>
</dbReference>
<evidence type="ECO:0000256" key="9">
    <source>
        <dbReference type="ARBA" id="ARBA00022771"/>
    </source>
</evidence>
<keyword evidence="6" id="KW-0812">Transmembrane</keyword>
<comment type="similarity">
    <text evidence="22">Belongs to the pannexin family.</text>
</comment>
<feature type="compositionally biased region" description="Basic and acidic residues" evidence="23">
    <location>
        <begin position="511"/>
        <end position="522"/>
    </location>
</feature>
<feature type="domain" description="C2H2-type" evidence="24">
    <location>
        <begin position="606"/>
        <end position="633"/>
    </location>
</feature>
<evidence type="ECO:0000256" key="1">
    <source>
        <dbReference type="ARBA" id="ARBA00004123"/>
    </source>
</evidence>
<dbReference type="PANTHER" id="PTHR23233:SF84">
    <property type="entry name" value="FI23031P1"/>
    <property type="match status" value="1"/>
</dbReference>
<keyword evidence="11" id="KW-0303">Gap junction</keyword>
<dbReference type="GO" id="GO:0005886">
    <property type="term" value="C:plasma membrane"/>
    <property type="evidence" value="ECO:0007669"/>
    <property type="project" value="UniProtKB-SubCell"/>
</dbReference>
<evidence type="ECO:0000256" key="17">
    <source>
        <dbReference type="ARBA" id="ARBA00023163"/>
    </source>
</evidence>
<keyword evidence="12" id="KW-0965">Cell junction</keyword>
<dbReference type="PROSITE" id="PS50157">
    <property type="entry name" value="ZINC_FINGER_C2H2_2"/>
    <property type="match status" value="8"/>
</dbReference>
<feature type="region of interest" description="Disordered" evidence="23">
    <location>
        <begin position="91"/>
        <end position="116"/>
    </location>
</feature>
<keyword evidence="9 21" id="KW-0863">Zinc-finger</keyword>
<dbReference type="WBParaSite" id="PSAMB.scaffold1703size28591.g14604.t1">
    <property type="protein sequence ID" value="PSAMB.scaffold1703size28591.g14604.t1"/>
    <property type="gene ID" value="PSAMB.scaffold1703size28591.g14604"/>
</dbReference>
<dbReference type="Pfam" id="PF00876">
    <property type="entry name" value="Innexin"/>
    <property type="match status" value="1"/>
</dbReference>
<organism evidence="25 26">
    <name type="scientific">Plectus sambesii</name>
    <dbReference type="NCBI Taxonomy" id="2011161"/>
    <lineage>
        <taxon>Eukaryota</taxon>
        <taxon>Metazoa</taxon>
        <taxon>Ecdysozoa</taxon>
        <taxon>Nematoda</taxon>
        <taxon>Chromadorea</taxon>
        <taxon>Plectida</taxon>
        <taxon>Plectina</taxon>
        <taxon>Plectoidea</taxon>
        <taxon>Plectidae</taxon>
        <taxon>Plectus</taxon>
    </lineage>
</organism>
<keyword evidence="5" id="KW-1003">Cell membrane</keyword>
<evidence type="ECO:0000256" key="22">
    <source>
        <dbReference type="RuleBase" id="RU010713"/>
    </source>
</evidence>
<keyword evidence="25" id="KW-1185">Reference proteome</keyword>
<comment type="subcellular location">
    <subcellularLocation>
        <location evidence="2">Cell junction</location>
        <location evidence="2">Gap junction</location>
    </subcellularLocation>
    <subcellularLocation>
        <location evidence="3 22">Cell membrane</location>
        <topology evidence="3 22">Multi-pass membrane protein</topology>
    </subcellularLocation>
    <subcellularLocation>
        <location evidence="1">Nucleus</location>
    </subcellularLocation>
</comment>
<dbReference type="GO" id="GO:0001708">
    <property type="term" value="P:cell fate specification"/>
    <property type="evidence" value="ECO:0007669"/>
    <property type="project" value="UniProtKB-ARBA"/>
</dbReference>
<dbReference type="InterPro" id="IPR036236">
    <property type="entry name" value="Znf_C2H2_sf"/>
</dbReference>
<keyword evidence="14" id="KW-0805">Transcription regulation</keyword>
<evidence type="ECO:0000256" key="19">
    <source>
        <dbReference type="ARBA" id="ARBA00023303"/>
    </source>
</evidence>
<dbReference type="Gene3D" id="3.30.160.60">
    <property type="entry name" value="Classic Zinc Finger"/>
    <property type="match status" value="7"/>
</dbReference>
<evidence type="ECO:0000256" key="5">
    <source>
        <dbReference type="ARBA" id="ARBA00022475"/>
    </source>
</evidence>
<evidence type="ECO:0000256" key="6">
    <source>
        <dbReference type="ARBA" id="ARBA00022692"/>
    </source>
</evidence>
<comment type="similarity">
    <text evidence="20">Belongs to the sal C2H2-type zinc-finger protein family.</text>
</comment>
<feature type="domain" description="C2H2-type" evidence="24">
    <location>
        <begin position="786"/>
        <end position="813"/>
    </location>
</feature>
<evidence type="ECO:0000256" key="2">
    <source>
        <dbReference type="ARBA" id="ARBA00004610"/>
    </source>
</evidence>
<dbReference type="FunFam" id="3.30.160.60:FF:000708">
    <property type="entry name" value="Sal-like protein 1"/>
    <property type="match status" value="1"/>
</dbReference>
<keyword evidence="13" id="KW-1133">Transmembrane helix</keyword>
<dbReference type="SUPFAM" id="SSF57667">
    <property type="entry name" value="beta-beta-alpha zinc fingers"/>
    <property type="match status" value="4"/>
</dbReference>
<proteinExistence type="inferred from homology"/>
<protein>
    <recommendedName>
        <fullName evidence="22">Innexin</fullName>
    </recommendedName>
</protein>
<evidence type="ECO:0000256" key="4">
    <source>
        <dbReference type="ARBA" id="ARBA00022448"/>
    </source>
</evidence>
<evidence type="ECO:0000256" key="3">
    <source>
        <dbReference type="ARBA" id="ARBA00004651"/>
    </source>
</evidence>
<feature type="region of interest" description="Disordered" evidence="23">
    <location>
        <begin position="225"/>
        <end position="248"/>
    </location>
</feature>
<feature type="domain" description="C2H2-type" evidence="24">
    <location>
        <begin position="205"/>
        <end position="233"/>
    </location>
</feature>
<reference evidence="26" key="1">
    <citation type="submission" date="2022-11" db="UniProtKB">
        <authorList>
            <consortium name="WormBaseParasite"/>
        </authorList>
    </citation>
    <scope>IDENTIFICATION</scope>
</reference>
<dbReference type="AlphaFoldDB" id="A0A914V9D3"/>
<dbReference type="InterPro" id="IPR000990">
    <property type="entry name" value="Innexin"/>
</dbReference>
<evidence type="ECO:0000256" key="13">
    <source>
        <dbReference type="ARBA" id="ARBA00022989"/>
    </source>
</evidence>